<feature type="compositionally biased region" description="Low complexity" evidence="1">
    <location>
        <begin position="248"/>
        <end position="262"/>
    </location>
</feature>
<dbReference type="AlphaFoldDB" id="A0A154PIP3"/>
<protein>
    <recommendedName>
        <fullName evidence="2">H15 domain-containing protein</fullName>
    </recommendedName>
</protein>
<dbReference type="Pfam" id="PF00538">
    <property type="entry name" value="Linker_histone"/>
    <property type="match status" value="1"/>
</dbReference>
<gene>
    <name evidence="3" type="ORF">WN55_02588</name>
</gene>
<dbReference type="OrthoDB" id="6754815at2759"/>
<dbReference type="SUPFAM" id="SSF46785">
    <property type="entry name" value="Winged helix' DNA-binding domain"/>
    <property type="match status" value="1"/>
</dbReference>
<dbReference type="Proteomes" id="UP000076502">
    <property type="component" value="Unassembled WGS sequence"/>
</dbReference>
<evidence type="ECO:0000313" key="4">
    <source>
        <dbReference type="Proteomes" id="UP000076502"/>
    </source>
</evidence>
<dbReference type="InterPro" id="IPR036390">
    <property type="entry name" value="WH_DNA-bd_sf"/>
</dbReference>
<evidence type="ECO:0000256" key="1">
    <source>
        <dbReference type="SAM" id="MobiDB-lite"/>
    </source>
</evidence>
<feature type="compositionally biased region" description="Basic residues" evidence="1">
    <location>
        <begin position="117"/>
        <end position="143"/>
    </location>
</feature>
<dbReference type="GO" id="GO:0003677">
    <property type="term" value="F:DNA binding"/>
    <property type="evidence" value="ECO:0007669"/>
    <property type="project" value="InterPro"/>
</dbReference>
<dbReference type="OMA" id="ACEANNS"/>
<dbReference type="Gene3D" id="1.10.10.10">
    <property type="entry name" value="Winged helix-like DNA-binding domain superfamily/Winged helix DNA-binding domain"/>
    <property type="match status" value="1"/>
</dbReference>
<feature type="compositionally biased region" description="Basic and acidic residues" evidence="1">
    <location>
        <begin position="106"/>
        <end position="116"/>
    </location>
</feature>
<organism evidence="3 4">
    <name type="scientific">Dufourea novaeangliae</name>
    <name type="common">Sweat bee</name>
    <dbReference type="NCBI Taxonomy" id="178035"/>
    <lineage>
        <taxon>Eukaryota</taxon>
        <taxon>Metazoa</taxon>
        <taxon>Ecdysozoa</taxon>
        <taxon>Arthropoda</taxon>
        <taxon>Hexapoda</taxon>
        <taxon>Insecta</taxon>
        <taxon>Pterygota</taxon>
        <taxon>Neoptera</taxon>
        <taxon>Endopterygota</taxon>
        <taxon>Hymenoptera</taxon>
        <taxon>Apocrita</taxon>
        <taxon>Aculeata</taxon>
        <taxon>Apoidea</taxon>
        <taxon>Anthophila</taxon>
        <taxon>Halictidae</taxon>
        <taxon>Rophitinae</taxon>
        <taxon>Dufourea</taxon>
    </lineage>
</organism>
<feature type="compositionally biased region" description="Polar residues" evidence="1">
    <location>
        <begin position="190"/>
        <end position="199"/>
    </location>
</feature>
<proteinExistence type="predicted"/>
<dbReference type="GO" id="GO:0000786">
    <property type="term" value="C:nucleosome"/>
    <property type="evidence" value="ECO:0007669"/>
    <property type="project" value="InterPro"/>
</dbReference>
<feature type="compositionally biased region" description="Basic and acidic residues" evidence="1">
    <location>
        <begin position="265"/>
        <end position="295"/>
    </location>
</feature>
<name>A0A154PIP3_DUFNO</name>
<dbReference type="SMART" id="SM00526">
    <property type="entry name" value="H15"/>
    <property type="match status" value="1"/>
</dbReference>
<feature type="region of interest" description="Disordered" evidence="1">
    <location>
        <begin position="84"/>
        <end position="305"/>
    </location>
</feature>
<sequence length="305" mass="35257">MAHPSNPRLMNRVLDAVMRLCEGKGSTARDVLDFLQQTSKSTQRNLTMQVRRALKHAVNAGLLRHRSGRYKALFTLKPAPVKLSTDEANDENSIERPSGGHNADQPSRKVSSDRKDKSRGKRKTQRNERKRKRSRGRPRKRRRQSDSSRSDSPMERMETIQKFKYKEEKYRLPRRKVSDSKMKAYIENTGPFSNRNTAKTKVRDEESYSNNSDSDYEDRRSKVNKRATARQECKHNESGKASRRSASRNRSPQRQQSQQLQPKRSRNDMKSSKPDSDDRRDDDRNDSPVQEKGHEPNNSGSGSTL</sequence>
<feature type="compositionally biased region" description="Polar residues" evidence="1">
    <location>
        <begin position="296"/>
        <end position="305"/>
    </location>
</feature>
<dbReference type="EMBL" id="KQ434910">
    <property type="protein sequence ID" value="KZC11354.1"/>
    <property type="molecule type" value="Genomic_DNA"/>
</dbReference>
<evidence type="ECO:0000259" key="2">
    <source>
        <dbReference type="PROSITE" id="PS51504"/>
    </source>
</evidence>
<feature type="compositionally biased region" description="Basic and acidic residues" evidence="1">
    <location>
        <begin position="144"/>
        <end position="184"/>
    </location>
</feature>
<reference evidence="3 4" key="1">
    <citation type="submission" date="2015-07" db="EMBL/GenBank/DDBJ databases">
        <title>The genome of Dufourea novaeangliae.</title>
        <authorList>
            <person name="Pan H."/>
            <person name="Kapheim K."/>
        </authorList>
    </citation>
    <scope>NUCLEOTIDE SEQUENCE [LARGE SCALE GENOMIC DNA]</scope>
    <source>
        <strain evidence="3">0120121106</strain>
        <tissue evidence="3">Whole body</tissue>
    </source>
</reference>
<keyword evidence="4" id="KW-1185">Reference proteome</keyword>
<dbReference type="PROSITE" id="PS51504">
    <property type="entry name" value="H15"/>
    <property type="match status" value="1"/>
</dbReference>
<dbReference type="InterPro" id="IPR036388">
    <property type="entry name" value="WH-like_DNA-bd_sf"/>
</dbReference>
<dbReference type="InterPro" id="IPR005818">
    <property type="entry name" value="Histone_H1/H5_H15"/>
</dbReference>
<feature type="compositionally biased region" description="Basic and acidic residues" evidence="1">
    <location>
        <begin position="229"/>
        <end position="240"/>
    </location>
</feature>
<dbReference type="GO" id="GO:0006334">
    <property type="term" value="P:nucleosome assembly"/>
    <property type="evidence" value="ECO:0007669"/>
    <property type="project" value="InterPro"/>
</dbReference>
<feature type="domain" description="H15" evidence="2">
    <location>
        <begin position="5"/>
        <end position="74"/>
    </location>
</feature>
<accession>A0A154PIP3</accession>
<evidence type="ECO:0000313" key="3">
    <source>
        <dbReference type="EMBL" id="KZC11354.1"/>
    </source>
</evidence>